<feature type="domain" description="Peptidase M48" evidence="16">
    <location>
        <begin position="227"/>
        <end position="430"/>
    </location>
</feature>
<name>A0AAW1RD99_9CHLO</name>
<evidence type="ECO:0000256" key="12">
    <source>
        <dbReference type="ARBA" id="ARBA00060927"/>
    </source>
</evidence>
<dbReference type="PANTHER" id="PTHR10120">
    <property type="entry name" value="CAAX PRENYL PROTEASE 1"/>
    <property type="match status" value="1"/>
</dbReference>
<keyword evidence="19" id="KW-1185">Reference proteome</keyword>
<evidence type="ECO:0000256" key="1">
    <source>
        <dbReference type="ARBA" id="ARBA00004477"/>
    </source>
</evidence>
<evidence type="ECO:0000256" key="11">
    <source>
        <dbReference type="ARBA" id="ARBA00044456"/>
    </source>
</evidence>
<keyword evidence="6 15" id="KW-0256">Endoplasmic reticulum</keyword>
<evidence type="ECO:0000256" key="9">
    <source>
        <dbReference type="ARBA" id="ARBA00023049"/>
    </source>
</evidence>
<comment type="function">
    <text evidence="15">Proteolytically removes the C-terminal three residues of farnesylated proteins.</text>
</comment>
<keyword evidence="8 15" id="KW-1133">Transmembrane helix</keyword>
<keyword evidence="3 15" id="KW-0812">Transmembrane</keyword>
<keyword evidence="9 15" id="KW-0482">Metalloprotease</keyword>
<feature type="domain" description="CAAX prenyl protease 1 N-terminal" evidence="17">
    <location>
        <begin position="40"/>
        <end position="223"/>
    </location>
</feature>
<comment type="subcellular location">
    <subcellularLocation>
        <location evidence="1 15">Endoplasmic reticulum membrane</location>
        <topology evidence="1 15">Multi-pass membrane protein</topology>
    </subcellularLocation>
</comment>
<dbReference type="Pfam" id="PF01435">
    <property type="entry name" value="Peptidase_M48"/>
    <property type="match status" value="1"/>
</dbReference>
<comment type="catalytic activity">
    <reaction evidence="11 15">
        <text>Hydrolyzes the peptide bond -P2-(S-farnesyl or geranylgeranyl)C-P1'-P2'-P3'-COOH where P1' and P2' are amino acids with aliphatic side chains and P3' is any C-terminal residue.</text>
        <dbReference type="EC" id="3.4.24.84"/>
    </reaction>
</comment>
<feature type="active site" evidence="13">
    <location>
        <position position="297"/>
    </location>
</feature>
<comment type="cofactor">
    <cofactor evidence="14 15">
        <name>Zn(2+)</name>
        <dbReference type="ChEBI" id="CHEBI:29105"/>
    </cofactor>
    <text evidence="14 15">Binds 1 zinc ion per subunit.</text>
</comment>
<keyword evidence="7 14" id="KW-0862">Zinc</keyword>
<dbReference type="Gene3D" id="3.30.2010.10">
    <property type="entry name" value="Metalloproteases ('zincins'), catalytic domain"/>
    <property type="match status" value="1"/>
</dbReference>
<evidence type="ECO:0000256" key="4">
    <source>
        <dbReference type="ARBA" id="ARBA00022723"/>
    </source>
</evidence>
<dbReference type="FunFam" id="3.30.2010.10:FF:000005">
    <property type="entry name" value="CAAX prenyl protease"/>
    <property type="match status" value="1"/>
</dbReference>
<sequence>MTGLLWQWEEPQPKYLSYLRLVLAFGAAVFAFESYLDWRQLKAIQKLRPPKILGDSYDKAEYKKTQSYNIDKWYFGKYKGLWSVCFSTFILLAGFMPFLWAKSASLVARVGLDPKNEIYVAITYELLESLQGLIMGLPWSIYSTFVIEQRHGFNKQTPGLFVVDILKSIGLGIVILPLFVGGFTFVLQNTSPFIALYLWLFILGIQVIALTIYPTVIAPLFNKFDPLPEGPLRHAIEELAGSLKFPLRKLFVIDGSKRSAHSNAYMYGFWKNKRIVLFDTLIEQCSQEEVVAVLAHELGHWKLSHTTKNFVLQQGILLANLGLFTFARNSPRLFNSFGFTEVKPAFIAFTLFQLISSPVDEVIGFFNNMLSRKFEFQADNFAVELGHASELQGALRKLDAKNKSAQNVDHWYSTYHYSHPPLVERLSGIQVEAKKAQ</sequence>
<gene>
    <name evidence="18" type="ORF">WJX74_009873</name>
</gene>
<evidence type="ECO:0000259" key="17">
    <source>
        <dbReference type="Pfam" id="PF16491"/>
    </source>
</evidence>
<dbReference type="Proteomes" id="UP001438707">
    <property type="component" value="Unassembled WGS sequence"/>
</dbReference>
<feature type="active site" description="Proton donor" evidence="13">
    <location>
        <position position="379"/>
    </location>
</feature>
<dbReference type="InterPro" id="IPR027057">
    <property type="entry name" value="CAXX_Prtase_1"/>
</dbReference>
<evidence type="ECO:0000256" key="15">
    <source>
        <dbReference type="RuleBase" id="RU366005"/>
    </source>
</evidence>
<feature type="transmembrane region" description="Helical" evidence="15">
    <location>
        <begin position="193"/>
        <end position="213"/>
    </location>
</feature>
<evidence type="ECO:0000313" key="19">
    <source>
        <dbReference type="Proteomes" id="UP001438707"/>
    </source>
</evidence>
<protein>
    <recommendedName>
        <fullName evidence="15">CAAX prenyl protease</fullName>
        <ecNumber evidence="15">3.4.24.84</ecNumber>
    </recommendedName>
</protein>
<evidence type="ECO:0000256" key="8">
    <source>
        <dbReference type="ARBA" id="ARBA00022989"/>
    </source>
</evidence>
<evidence type="ECO:0000259" key="16">
    <source>
        <dbReference type="Pfam" id="PF01435"/>
    </source>
</evidence>
<evidence type="ECO:0000256" key="7">
    <source>
        <dbReference type="ARBA" id="ARBA00022833"/>
    </source>
</evidence>
<dbReference type="EC" id="3.4.24.84" evidence="15"/>
<dbReference type="AlphaFoldDB" id="A0AAW1RD99"/>
<accession>A0AAW1RD99</accession>
<evidence type="ECO:0000256" key="13">
    <source>
        <dbReference type="PIRSR" id="PIRSR627057-1"/>
    </source>
</evidence>
<feature type="binding site" evidence="14">
    <location>
        <position position="296"/>
    </location>
    <ligand>
        <name>Zn(2+)</name>
        <dbReference type="ChEBI" id="CHEBI:29105"/>
        <note>catalytic</note>
    </ligand>
</feature>
<organism evidence="18 19">
    <name type="scientific">Apatococcus lobatus</name>
    <dbReference type="NCBI Taxonomy" id="904363"/>
    <lineage>
        <taxon>Eukaryota</taxon>
        <taxon>Viridiplantae</taxon>
        <taxon>Chlorophyta</taxon>
        <taxon>core chlorophytes</taxon>
        <taxon>Trebouxiophyceae</taxon>
        <taxon>Chlorellales</taxon>
        <taxon>Chlorellaceae</taxon>
        <taxon>Apatococcus</taxon>
    </lineage>
</organism>
<dbReference type="GO" id="GO:0005789">
    <property type="term" value="C:endoplasmic reticulum membrane"/>
    <property type="evidence" value="ECO:0007669"/>
    <property type="project" value="UniProtKB-SubCell"/>
</dbReference>
<proteinExistence type="inferred from homology"/>
<comment type="caution">
    <text evidence="15">Lacks conserved residue(s) required for the propagation of feature annotation.</text>
</comment>
<dbReference type="InterPro" id="IPR001915">
    <property type="entry name" value="Peptidase_M48"/>
</dbReference>
<comment type="similarity">
    <text evidence="12 15">Belongs to the peptidase M48A family.</text>
</comment>
<evidence type="ECO:0000256" key="14">
    <source>
        <dbReference type="PIRSR" id="PIRSR627057-2"/>
    </source>
</evidence>
<feature type="transmembrane region" description="Helical" evidence="15">
    <location>
        <begin position="15"/>
        <end position="36"/>
    </location>
</feature>
<reference evidence="18 19" key="1">
    <citation type="journal article" date="2024" name="Nat. Commun.">
        <title>Phylogenomics reveals the evolutionary origins of lichenization in chlorophyte algae.</title>
        <authorList>
            <person name="Puginier C."/>
            <person name="Libourel C."/>
            <person name="Otte J."/>
            <person name="Skaloud P."/>
            <person name="Haon M."/>
            <person name="Grisel S."/>
            <person name="Petersen M."/>
            <person name="Berrin J.G."/>
            <person name="Delaux P.M."/>
            <person name="Dal Grande F."/>
            <person name="Keller J."/>
        </authorList>
    </citation>
    <scope>NUCLEOTIDE SEQUENCE [LARGE SCALE GENOMIC DNA]</scope>
    <source>
        <strain evidence="18 19">SAG 2145</strain>
    </source>
</reference>
<feature type="binding site" evidence="14">
    <location>
        <position position="300"/>
    </location>
    <ligand>
        <name>Zn(2+)</name>
        <dbReference type="ChEBI" id="CHEBI:29105"/>
        <note>catalytic</note>
    </ligand>
</feature>
<dbReference type="EMBL" id="JALJOS010000014">
    <property type="protein sequence ID" value="KAK9831266.1"/>
    <property type="molecule type" value="Genomic_DNA"/>
</dbReference>
<comment type="caution">
    <text evidence="18">The sequence shown here is derived from an EMBL/GenBank/DDBJ whole genome shotgun (WGS) entry which is preliminary data.</text>
</comment>
<dbReference type="CDD" id="cd07343">
    <property type="entry name" value="M48A_Zmpste24p_like"/>
    <property type="match status" value="1"/>
</dbReference>
<evidence type="ECO:0000313" key="18">
    <source>
        <dbReference type="EMBL" id="KAK9831266.1"/>
    </source>
</evidence>
<keyword evidence="5 15" id="KW-0378">Hydrolase</keyword>
<keyword evidence="2 15" id="KW-0645">Protease</keyword>
<dbReference type="GO" id="GO:0071586">
    <property type="term" value="P:CAAX-box protein processing"/>
    <property type="evidence" value="ECO:0007669"/>
    <property type="project" value="UniProtKB-UniRule"/>
</dbReference>
<keyword evidence="4 14" id="KW-0479">Metal-binding</keyword>
<feature type="transmembrane region" description="Helical" evidence="15">
    <location>
        <begin position="168"/>
        <end position="187"/>
    </location>
</feature>
<keyword evidence="10 15" id="KW-0472">Membrane</keyword>
<evidence type="ECO:0000256" key="2">
    <source>
        <dbReference type="ARBA" id="ARBA00022670"/>
    </source>
</evidence>
<dbReference type="GO" id="GO:0004222">
    <property type="term" value="F:metalloendopeptidase activity"/>
    <property type="evidence" value="ECO:0007669"/>
    <property type="project" value="UniProtKB-UniRule"/>
</dbReference>
<feature type="transmembrane region" description="Helical" evidence="15">
    <location>
        <begin position="80"/>
        <end position="100"/>
    </location>
</feature>
<evidence type="ECO:0000256" key="5">
    <source>
        <dbReference type="ARBA" id="ARBA00022801"/>
    </source>
</evidence>
<evidence type="ECO:0000256" key="10">
    <source>
        <dbReference type="ARBA" id="ARBA00023136"/>
    </source>
</evidence>
<dbReference type="Pfam" id="PF16491">
    <property type="entry name" value="Peptidase_M48_N"/>
    <property type="match status" value="1"/>
</dbReference>
<feature type="binding site" evidence="14">
    <location>
        <position position="375"/>
    </location>
    <ligand>
        <name>Zn(2+)</name>
        <dbReference type="ChEBI" id="CHEBI:29105"/>
        <note>catalytic</note>
    </ligand>
</feature>
<evidence type="ECO:0000256" key="3">
    <source>
        <dbReference type="ARBA" id="ARBA00022692"/>
    </source>
</evidence>
<dbReference type="InterPro" id="IPR032456">
    <property type="entry name" value="Peptidase_M48_N"/>
</dbReference>
<dbReference type="GO" id="GO:0046872">
    <property type="term" value="F:metal ion binding"/>
    <property type="evidence" value="ECO:0007669"/>
    <property type="project" value="UniProtKB-UniRule"/>
</dbReference>
<evidence type="ECO:0000256" key="6">
    <source>
        <dbReference type="ARBA" id="ARBA00022824"/>
    </source>
</evidence>